<protein>
    <submittedName>
        <fullName evidence="2">Uncharacterized protein</fullName>
    </submittedName>
</protein>
<proteinExistence type="predicted"/>
<sequence>MAMTPVQNLKFASVKILQERIDQNEQQAKRAPTTTEQIFKAKETGSPLKAEEKSTYDKIRSKIAGATVFDNSRMSKTEFKAKILKEIAKSLDIDLDKGGTDLKDLANFIHYRLAYMKSQDPVAYEEFMDRINKRLGLDKLGLKAEDIVKAMAAPSSQKAEEVDQMLDVYFGKDGEASSEVDSELNDIKEVLNRNGGTSTNGKAAEQLVSPQSNASGPNEILTDQPTGTYMPKSFPPARR</sequence>
<reference evidence="2 3" key="1">
    <citation type="submission" date="2016-12" db="EMBL/GenBank/DDBJ databases">
        <title>Comparative genomics of Bartonella apis.</title>
        <authorList>
            <person name="Engel P."/>
        </authorList>
    </citation>
    <scope>NUCLEOTIDE SEQUENCE [LARGE SCALE GENOMIC DNA]</scope>
    <source>
        <strain evidence="2 3">PEB0149</strain>
    </source>
</reference>
<organism evidence="2 3">
    <name type="scientific">Bartonella apis</name>
    <dbReference type="NCBI Taxonomy" id="1686310"/>
    <lineage>
        <taxon>Bacteria</taxon>
        <taxon>Pseudomonadati</taxon>
        <taxon>Pseudomonadota</taxon>
        <taxon>Alphaproteobacteria</taxon>
        <taxon>Hyphomicrobiales</taxon>
        <taxon>Bartonellaceae</taxon>
        <taxon>Bartonella</taxon>
    </lineage>
</organism>
<comment type="caution">
    <text evidence="2">The sequence shown here is derived from an EMBL/GenBank/DDBJ whole genome shotgun (WGS) entry which is preliminary data.</text>
</comment>
<dbReference type="Proteomes" id="UP000187344">
    <property type="component" value="Unassembled WGS sequence"/>
</dbReference>
<keyword evidence="3" id="KW-1185">Reference proteome</keyword>
<feature type="compositionally biased region" description="Polar residues" evidence="1">
    <location>
        <begin position="208"/>
        <end position="227"/>
    </location>
</feature>
<feature type="region of interest" description="Disordered" evidence="1">
    <location>
        <begin position="192"/>
        <end position="239"/>
    </location>
</feature>
<evidence type="ECO:0000256" key="1">
    <source>
        <dbReference type="SAM" id="MobiDB-lite"/>
    </source>
</evidence>
<gene>
    <name evidence="2" type="ORF">PEB0149_012810</name>
</gene>
<evidence type="ECO:0000313" key="3">
    <source>
        <dbReference type="Proteomes" id="UP000187344"/>
    </source>
</evidence>
<dbReference type="AlphaFoldDB" id="A0A1R0FA23"/>
<dbReference type="OrthoDB" id="7926020at2"/>
<name>A0A1R0FA23_9HYPH</name>
<accession>A0A1R0FA23</accession>
<dbReference type="EMBL" id="LXYT01000001">
    <property type="protein sequence ID" value="OLY43843.1"/>
    <property type="molecule type" value="Genomic_DNA"/>
</dbReference>
<dbReference type="RefSeq" id="WP_075869004.1">
    <property type="nucleotide sequence ID" value="NZ_LXYT01000001.1"/>
</dbReference>
<feature type="region of interest" description="Disordered" evidence="1">
    <location>
        <begin position="24"/>
        <end position="46"/>
    </location>
</feature>
<evidence type="ECO:0000313" key="2">
    <source>
        <dbReference type="EMBL" id="OLY43843.1"/>
    </source>
</evidence>